<dbReference type="CDD" id="cd07067">
    <property type="entry name" value="HP_PGM_like"/>
    <property type="match status" value="1"/>
</dbReference>
<dbReference type="Pfam" id="PF00300">
    <property type="entry name" value="His_Phos_1"/>
    <property type="match status" value="1"/>
</dbReference>
<dbReference type="GO" id="GO:0005829">
    <property type="term" value="C:cytosol"/>
    <property type="evidence" value="ECO:0007669"/>
    <property type="project" value="TreeGrafter"/>
</dbReference>
<dbReference type="InterPro" id="IPR051695">
    <property type="entry name" value="Phosphoglycerate_Mutase"/>
</dbReference>
<proteinExistence type="predicted"/>
<dbReference type="GO" id="GO:0045820">
    <property type="term" value="P:negative regulation of glycolytic process"/>
    <property type="evidence" value="ECO:0007669"/>
    <property type="project" value="TreeGrafter"/>
</dbReference>
<accession>A0A6J4VX85</accession>
<dbReference type="GO" id="GO:0043456">
    <property type="term" value="P:regulation of pentose-phosphate shunt"/>
    <property type="evidence" value="ECO:0007669"/>
    <property type="project" value="TreeGrafter"/>
</dbReference>
<dbReference type="GO" id="GO:0004619">
    <property type="term" value="F:phosphoglycerate mutase activity"/>
    <property type="evidence" value="ECO:0007669"/>
    <property type="project" value="UniProtKB-EC"/>
</dbReference>
<keyword evidence="4" id="KW-0413">Isomerase</keyword>
<feature type="binding site" evidence="3">
    <location>
        <position position="58"/>
    </location>
    <ligand>
        <name>substrate</name>
    </ligand>
</feature>
<dbReference type="PANTHER" id="PTHR46517:SF1">
    <property type="entry name" value="FRUCTOSE-2,6-BISPHOSPHATASE TIGAR"/>
    <property type="match status" value="1"/>
</dbReference>
<reference evidence="4" key="1">
    <citation type="submission" date="2020-02" db="EMBL/GenBank/DDBJ databases">
        <authorList>
            <person name="Meier V. D."/>
        </authorList>
    </citation>
    <scope>NUCLEOTIDE SEQUENCE</scope>
    <source>
        <strain evidence="4">AVDCRST_MAG86</strain>
    </source>
</reference>
<dbReference type="SUPFAM" id="SSF53254">
    <property type="entry name" value="Phosphoglycerate mutase-like"/>
    <property type="match status" value="1"/>
</dbReference>
<dbReference type="InterPro" id="IPR013078">
    <property type="entry name" value="His_Pase_superF_clade-1"/>
</dbReference>
<feature type="binding site" evidence="3">
    <location>
        <begin position="80"/>
        <end position="83"/>
    </location>
    <ligand>
        <name>substrate</name>
    </ligand>
</feature>
<dbReference type="EMBL" id="CADCWP010000355">
    <property type="protein sequence ID" value="CAA9588090.1"/>
    <property type="molecule type" value="Genomic_DNA"/>
</dbReference>
<dbReference type="GO" id="GO:0004331">
    <property type="term" value="F:fructose-2,6-bisphosphate 2-phosphatase activity"/>
    <property type="evidence" value="ECO:0007669"/>
    <property type="project" value="TreeGrafter"/>
</dbReference>
<dbReference type="PANTHER" id="PTHR46517">
    <property type="entry name" value="FRUCTOSE-2,6-BISPHOSPHATASE TIGAR"/>
    <property type="match status" value="1"/>
</dbReference>
<feature type="active site" description="Tele-phosphohistidine intermediate" evidence="2">
    <location>
        <position position="9"/>
    </location>
</feature>
<evidence type="ECO:0000256" key="2">
    <source>
        <dbReference type="PIRSR" id="PIRSR613078-1"/>
    </source>
</evidence>
<evidence type="ECO:0000313" key="4">
    <source>
        <dbReference type="EMBL" id="CAA9588090.1"/>
    </source>
</evidence>
<feature type="binding site" evidence="3">
    <location>
        <begin position="8"/>
        <end position="15"/>
    </location>
    <ligand>
        <name>substrate</name>
    </ligand>
</feature>
<dbReference type="EC" id="5.4.2.11" evidence="4"/>
<feature type="active site" description="Proton donor/acceptor" evidence="2">
    <location>
        <position position="80"/>
    </location>
</feature>
<organism evidence="4">
    <name type="scientific">uncultured Truepera sp</name>
    <dbReference type="NCBI Taxonomy" id="543023"/>
    <lineage>
        <taxon>Bacteria</taxon>
        <taxon>Thermotogati</taxon>
        <taxon>Deinococcota</taxon>
        <taxon>Deinococci</taxon>
        <taxon>Trueperales</taxon>
        <taxon>Trueperaceae</taxon>
        <taxon>Truepera</taxon>
        <taxon>environmental samples</taxon>
    </lineage>
</organism>
<gene>
    <name evidence="4" type="ORF">AVDCRST_MAG86-4226</name>
</gene>
<evidence type="ECO:0000256" key="1">
    <source>
        <dbReference type="ARBA" id="ARBA00022801"/>
    </source>
</evidence>
<dbReference type="SMART" id="SM00855">
    <property type="entry name" value="PGAM"/>
    <property type="match status" value="1"/>
</dbReference>
<name>A0A6J4VX85_9DEIN</name>
<dbReference type="AlphaFoldDB" id="A0A6J4VX85"/>
<evidence type="ECO:0000256" key="3">
    <source>
        <dbReference type="PIRSR" id="PIRSR613078-2"/>
    </source>
</evidence>
<dbReference type="Gene3D" id="3.40.50.1240">
    <property type="entry name" value="Phosphoglycerate mutase-like"/>
    <property type="match status" value="1"/>
</dbReference>
<sequence length="205" mass="22953">MLELWLVRHAETLWNAERRIQGQSDTPLSGRGLAQAERLAQRLKGTHFDRLYSSDSRRALHTAEIALGGRAVQPEPRLREMSYGTLEGKARAELAGTEREAFTVYWHDPYKVALPGGESWRELDARVFAWLRTLPAEGRVAAFSHGGTIRSALFYVTGIPRKREWNVLFGNTSLTRLRLGKVNTVVSVNDTAHLIATGLEDDGES</sequence>
<keyword evidence="1" id="KW-0378">Hydrolase</keyword>
<dbReference type="InterPro" id="IPR029033">
    <property type="entry name" value="His_PPase_superfam"/>
</dbReference>
<protein>
    <submittedName>
        <fullName evidence="4">Phosphoglycerate mutase</fullName>
        <ecNumber evidence="4">5.4.2.11</ecNumber>
    </submittedName>
</protein>